<dbReference type="Proteomes" id="UP000828941">
    <property type="component" value="Chromosome 13"/>
</dbReference>
<evidence type="ECO:0000313" key="1">
    <source>
        <dbReference type="EMBL" id="KAI4299167.1"/>
    </source>
</evidence>
<evidence type="ECO:0000313" key="2">
    <source>
        <dbReference type="Proteomes" id="UP000828941"/>
    </source>
</evidence>
<organism evidence="1 2">
    <name type="scientific">Bauhinia variegata</name>
    <name type="common">Purple orchid tree</name>
    <name type="synonym">Phanera variegata</name>
    <dbReference type="NCBI Taxonomy" id="167791"/>
    <lineage>
        <taxon>Eukaryota</taxon>
        <taxon>Viridiplantae</taxon>
        <taxon>Streptophyta</taxon>
        <taxon>Embryophyta</taxon>
        <taxon>Tracheophyta</taxon>
        <taxon>Spermatophyta</taxon>
        <taxon>Magnoliopsida</taxon>
        <taxon>eudicotyledons</taxon>
        <taxon>Gunneridae</taxon>
        <taxon>Pentapetalae</taxon>
        <taxon>rosids</taxon>
        <taxon>fabids</taxon>
        <taxon>Fabales</taxon>
        <taxon>Fabaceae</taxon>
        <taxon>Cercidoideae</taxon>
        <taxon>Cercideae</taxon>
        <taxon>Bauhiniinae</taxon>
        <taxon>Bauhinia</taxon>
    </lineage>
</organism>
<comment type="caution">
    <text evidence="1">The sequence shown here is derived from an EMBL/GenBank/DDBJ whole genome shotgun (WGS) entry which is preliminary data.</text>
</comment>
<proteinExistence type="predicted"/>
<gene>
    <name evidence="1" type="ORF">L6164_032651</name>
</gene>
<protein>
    <submittedName>
        <fullName evidence="1">Uncharacterized protein</fullName>
    </submittedName>
</protein>
<name>A0ACB9KP97_BAUVA</name>
<dbReference type="EMBL" id="CM039438">
    <property type="protein sequence ID" value="KAI4299167.1"/>
    <property type="molecule type" value="Genomic_DNA"/>
</dbReference>
<accession>A0ACB9KP97</accession>
<keyword evidence="2" id="KW-1185">Reference proteome</keyword>
<reference evidence="1 2" key="1">
    <citation type="journal article" date="2022" name="DNA Res.">
        <title>Chromosomal-level genome assembly of the orchid tree Bauhinia variegata (Leguminosae; Cercidoideae) supports the allotetraploid origin hypothesis of Bauhinia.</title>
        <authorList>
            <person name="Zhong Y."/>
            <person name="Chen Y."/>
            <person name="Zheng D."/>
            <person name="Pang J."/>
            <person name="Liu Y."/>
            <person name="Luo S."/>
            <person name="Meng S."/>
            <person name="Qian L."/>
            <person name="Wei D."/>
            <person name="Dai S."/>
            <person name="Zhou R."/>
        </authorList>
    </citation>
    <scope>NUCLEOTIDE SEQUENCE [LARGE SCALE GENOMIC DNA]</scope>
    <source>
        <strain evidence="1">BV-YZ2020</strain>
    </source>
</reference>
<sequence>MPRNGEEDGETVAPLPRVPSGTSTRLRARPDPFLVVCRCFSLLTCLAAILCIAVNVLSAVRSFKNESDIFDGIFRCYAVFIACFVVLAETEWGFVFKFWQLLQYWAGRGMLQIFVAVMTRAFPDYTGEQKDLILLQNISCFLLLACGVVYLVSGVLCIGLLKRARQQKEITREQAVKDLEELEQRREELEQLLIAERV</sequence>